<organism evidence="2 3">
    <name type="scientific">Penicillium oxalicum (strain 114-2 / CGMCC 5302)</name>
    <name type="common">Penicillium decumbens</name>
    <dbReference type="NCBI Taxonomy" id="933388"/>
    <lineage>
        <taxon>Eukaryota</taxon>
        <taxon>Fungi</taxon>
        <taxon>Dikarya</taxon>
        <taxon>Ascomycota</taxon>
        <taxon>Pezizomycotina</taxon>
        <taxon>Eurotiomycetes</taxon>
        <taxon>Eurotiomycetidae</taxon>
        <taxon>Eurotiales</taxon>
        <taxon>Aspergillaceae</taxon>
        <taxon>Penicillium</taxon>
    </lineage>
</organism>
<feature type="region of interest" description="Disordered" evidence="1">
    <location>
        <begin position="1"/>
        <end position="69"/>
    </location>
</feature>
<dbReference type="AlphaFoldDB" id="S8B3Y2"/>
<gene>
    <name evidence="2" type="ORF">PDE_08480</name>
</gene>
<evidence type="ECO:0000313" key="3">
    <source>
        <dbReference type="Proteomes" id="UP000019376"/>
    </source>
</evidence>
<accession>S8B3Y2</accession>
<keyword evidence="3" id="KW-1185">Reference proteome</keyword>
<evidence type="ECO:0000313" key="2">
    <source>
        <dbReference type="EMBL" id="EPS33518.1"/>
    </source>
</evidence>
<protein>
    <submittedName>
        <fullName evidence="2">Uncharacterized protein</fullName>
    </submittedName>
</protein>
<dbReference type="Proteomes" id="UP000019376">
    <property type="component" value="Unassembled WGS sequence"/>
</dbReference>
<proteinExistence type="predicted"/>
<name>S8B3Y2_PENO1</name>
<dbReference type="HOGENOM" id="CLU_2776735_0_0_1"/>
<reference evidence="2 3" key="1">
    <citation type="journal article" date="2013" name="PLoS ONE">
        <title>Genomic and secretomic analyses reveal unique features of the lignocellulolytic enzyme system of Penicillium decumbens.</title>
        <authorList>
            <person name="Liu G."/>
            <person name="Zhang L."/>
            <person name="Wei X."/>
            <person name="Zou G."/>
            <person name="Qin Y."/>
            <person name="Ma L."/>
            <person name="Li J."/>
            <person name="Zheng H."/>
            <person name="Wang S."/>
            <person name="Wang C."/>
            <person name="Xun L."/>
            <person name="Zhao G.-P."/>
            <person name="Zhou Z."/>
            <person name="Qu Y."/>
        </authorList>
    </citation>
    <scope>NUCLEOTIDE SEQUENCE [LARGE SCALE GENOMIC DNA]</scope>
    <source>
        <strain evidence="3">114-2 / CGMCC 5302</strain>
    </source>
</reference>
<feature type="compositionally biased region" description="Basic and acidic residues" evidence="1">
    <location>
        <begin position="1"/>
        <end position="10"/>
    </location>
</feature>
<evidence type="ECO:0000256" key="1">
    <source>
        <dbReference type="SAM" id="MobiDB-lite"/>
    </source>
</evidence>
<dbReference type="EMBL" id="KB644415">
    <property type="protein sequence ID" value="EPS33518.1"/>
    <property type="molecule type" value="Genomic_DNA"/>
</dbReference>
<sequence>MGQKMSESHHVQLFKFNGTATRQTSPVGGRAKEKTGAGLRGSVVTRGKNDEKGGPALKSRRSSSKSLYG</sequence>